<dbReference type="EMBL" id="SUNJ01007481">
    <property type="protein sequence ID" value="TPP61966.1"/>
    <property type="molecule type" value="Genomic_DNA"/>
</dbReference>
<dbReference type="CDD" id="cd11304">
    <property type="entry name" value="Cadherin_repeat"/>
    <property type="match status" value="5"/>
</dbReference>
<feature type="domain" description="Cadherin" evidence="11">
    <location>
        <begin position="294"/>
        <end position="406"/>
    </location>
</feature>
<dbReference type="PANTHER" id="PTHR24028">
    <property type="entry name" value="CADHERIN-87A"/>
    <property type="match status" value="1"/>
</dbReference>
<feature type="domain" description="Cadherin" evidence="11">
    <location>
        <begin position="76"/>
        <end position="170"/>
    </location>
</feature>
<comment type="caution">
    <text evidence="12">The sequence shown here is derived from an EMBL/GenBank/DDBJ whole genome shotgun (WGS) entry which is preliminary data.</text>
</comment>
<evidence type="ECO:0000256" key="10">
    <source>
        <dbReference type="SAM" id="Phobius"/>
    </source>
</evidence>
<feature type="transmembrane region" description="Helical" evidence="10">
    <location>
        <begin position="986"/>
        <end position="1010"/>
    </location>
</feature>
<feature type="transmembrane region" description="Helical" evidence="10">
    <location>
        <begin position="7"/>
        <end position="27"/>
    </location>
</feature>
<feature type="region of interest" description="Disordered" evidence="9">
    <location>
        <begin position="1018"/>
        <end position="1042"/>
    </location>
</feature>
<dbReference type="InterPro" id="IPR002126">
    <property type="entry name" value="Cadherin-like_dom"/>
</dbReference>
<dbReference type="Pfam" id="PF00028">
    <property type="entry name" value="Cadherin"/>
    <property type="match status" value="3"/>
</dbReference>
<dbReference type="PANTHER" id="PTHR24028:SF146">
    <property type="entry name" value="CADHERIN 96CB, ISOFORM D-RELATED"/>
    <property type="match status" value="1"/>
</dbReference>
<proteinExistence type="predicted"/>
<feature type="domain" description="Cadherin" evidence="11">
    <location>
        <begin position="202"/>
        <end position="293"/>
    </location>
</feature>
<dbReference type="PRINTS" id="PR00205">
    <property type="entry name" value="CADHERIN"/>
</dbReference>
<dbReference type="FunFam" id="2.60.40.60:FF:000092">
    <property type="entry name" value="Protocadherin 8"/>
    <property type="match status" value="2"/>
</dbReference>
<keyword evidence="3" id="KW-0677">Repeat</keyword>
<dbReference type="OrthoDB" id="6252479at2759"/>
<dbReference type="InterPro" id="IPR020894">
    <property type="entry name" value="Cadherin_CS"/>
</dbReference>
<evidence type="ECO:0000256" key="5">
    <source>
        <dbReference type="ARBA" id="ARBA00022989"/>
    </source>
</evidence>
<keyword evidence="6 10" id="KW-0472">Membrane</keyword>
<feature type="region of interest" description="Disordered" evidence="9">
    <location>
        <begin position="1175"/>
        <end position="1213"/>
    </location>
</feature>
<feature type="compositionally biased region" description="Polar residues" evidence="9">
    <location>
        <begin position="1188"/>
        <end position="1213"/>
    </location>
</feature>
<evidence type="ECO:0000256" key="2">
    <source>
        <dbReference type="ARBA" id="ARBA00022692"/>
    </source>
</evidence>
<sequence length="1348" mass="150300">MHKSRNLIILITPQPQIVLVLFLFILLKTNLSGHVVRSQKSRSTKVHSEQFRVNFILPDEVTANYFIGNIPSKLPRFPFSMESDHSVSTTLIDNFNLASNLLRLSDSGDLYTLAAIDRDNREQICGPLNCCRLMVCNLTVKVLFVHPQLADVTVHVSLQMHDANDNFPYFTQTIYSLWIPEDNGLISREEQISSRSLYELPSAVDLDSDPNGIVQYRLTGHPTAVSTFQLYSNLTQGQLKLGIRSQVTLDFETLDERIIKLTVQAIDGGQPTHTTEMLLVIHVTDLNDNRPIFVHSTETILVSENNTPDRPIFEVHAIDADSDDNALIRYSFGLGNSHIPPSIMDHFSFHPTTGKLRLRKALDYENYAERHIELRFVALDAGNPPLSSTMKLIITVTDINDNPPQLVVQTNRTIVEHTTSEQLALRLMVRDLDEISQHTIHCEGDPNQSVPLRMETSTDNTIISIITTASLDREQYSTLPYSITCVDSAEPRQIVQFILTVAVQDINDNAPIFRSLSNHSPLDQYNITVSEGEPVNKLLLIVTADDADSEELGKVTYSLFDVKLSMNDRSVRHQSQTATISYKTFFRIDPETGSIFLTKRLDYELTHTLVFGVMAKDNPLGPENLRKSATAMITVNIQDINDNPPQLNSPHQIDVVEHSPVGTNLGTIRFSDPDTGSSGKVTVRGLVGNIEVDVKDLALDSNITVCHTEKYFRLTEALQLVTVRSIDREHTPRFFLRILAVDNGDPIQLTTTATVTINVIDINDNSPVLKNPKPNSTVMHTPIRPDDVNQLFLNRYDYGTNQVGKESTSVSKLLDMIQVDQKNADRILRAHVSSPVLVEIHGEDADTGENAKISYFLQPQCNGSKYFHLDSNTGYLRSRLRRIDKTEEEGFLTAENIAWVPQTGYYLLCIRLTDHGEPPLFSYSTFGLNVTPALSKATINAMWPADSAEYGTMSSAHADRMSGENWTTNRHLDQNINRSDISMSNILISLMVAIFALTLICALTASILWAHSKHRGRRNRTSKAVESSRKDADHLNMNNDRKQEIRSVNKEEVYDLQITEKHSEPIFVKYNCLSAMPNPTSKISAPQSTEGFHETSLGAPISYANYSTCSSTALCDLIPASDNQLRWQPCSFTLTSDCLSTSNSTSPNPIISDTYTVHLTPEGGSVQTLQIRNKHRNQQQQQQQQQQSRSTVAPSSVTPIPDTMESSTTPLLDTSSEGYCPNAVVGTLTNPCPKHGCHYLLHSEASLDKYYTISLPTPVYTINQMLENTNTSTSSKTNLQQSAEYPISLDTIYPNPSNTATILDKTISWVPLPLISESAATPVSAGIIHIDPLVSERFENGASEEKPV</sequence>
<dbReference type="SMART" id="SM00112">
    <property type="entry name" value="CA"/>
    <property type="match status" value="6"/>
</dbReference>
<dbReference type="GO" id="GO:0007156">
    <property type="term" value="P:homophilic cell adhesion via plasma membrane adhesion molecules"/>
    <property type="evidence" value="ECO:0007669"/>
    <property type="project" value="InterPro"/>
</dbReference>
<accession>A0A504YP35</accession>
<keyword evidence="5 10" id="KW-1133">Transmembrane helix</keyword>
<evidence type="ECO:0000256" key="4">
    <source>
        <dbReference type="ARBA" id="ARBA00022837"/>
    </source>
</evidence>
<dbReference type="InterPro" id="IPR050174">
    <property type="entry name" value="Protocadherin/Cadherin-CA"/>
</dbReference>
<dbReference type="GO" id="GO:0005886">
    <property type="term" value="C:plasma membrane"/>
    <property type="evidence" value="ECO:0007669"/>
    <property type="project" value="InterPro"/>
</dbReference>
<evidence type="ECO:0000256" key="6">
    <source>
        <dbReference type="ARBA" id="ARBA00023136"/>
    </source>
</evidence>
<evidence type="ECO:0000313" key="13">
    <source>
        <dbReference type="Proteomes" id="UP000316759"/>
    </source>
</evidence>
<dbReference type="PROSITE" id="PS00232">
    <property type="entry name" value="CADHERIN_1"/>
    <property type="match status" value="2"/>
</dbReference>
<keyword evidence="13" id="KW-1185">Reference proteome</keyword>
<feature type="domain" description="Cadherin" evidence="11">
    <location>
        <begin position="521"/>
        <end position="647"/>
    </location>
</feature>
<organism evidence="12 13">
    <name type="scientific">Fasciola gigantica</name>
    <name type="common">Giant liver fluke</name>
    <dbReference type="NCBI Taxonomy" id="46835"/>
    <lineage>
        <taxon>Eukaryota</taxon>
        <taxon>Metazoa</taxon>
        <taxon>Spiralia</taxon>
        <taxon>Lophotrochozoa</taxon>
        <taxon>Platyhelminthes</taxon>
        <taxon>Trematoda</taxon>
        <taxon>Digenea</taxon>
        <taxon>Plagiorchiida</taxon>
        <taxon>Echinostomata</taxon>
        <taxon>Echinostomatoidea</taxon>
        <taxon>Fasciolidae</taxon>
        <taxon>Fasciola</taxon>
    </lineage>
</organism>
<dbReference type="STRING" id="46835.A0A504YP35"/>
<evidence type="ECO:0000256" key="1">
    <source>
        <dbReference type="ARBA" id="ARBA00004167"/>
    </source>
</evidence>
<comment type="subcellular location">
    <subcellularLocation>
        <location evidence="1">Membrane</location>
        <topology evidence="1">Single-pass membrane protein</topology>
    </subcellularLocation>
</comment>
<dbReference type="SUPFAM" id="SSF49313">
    <property type="entry name" value="Cadherin-like"/>
    <property type="match status" value="6"/>
</dbReference>
<feature type="domain" description="Cadherin" evidence="11">
    <location>
        <begin position="834"/>
        <end position="946"/>
    </location>
</feature>
<evidence type="ECO:0000313" key="12">
    <source>
        <dbReference type="EMBL" id="TPP61966.1"/>
    </source>
</evidence>
<dbReference type="InterPro" id="IPR015919">
    <property type="entry name" value="Cadherin-like_sf"/>
</dbReference>
<protein>
    <submittedName>
        <fullName evidence="12">Protocadherin alpha-2</fullName>
    </submittedName>
</protein>
<dbReference type="Gene3D" id="2.60.40.60">
    <property type="entry name" value="Cadherins"/>
    <property type="match status" value="7"/>
</dbReference>
<dbReference type="Proteomes" id="UP000316759">
    <property type="component" value="Unassembled WGS sequence"/>
</dbReference>
<gene>
    <name evidence="12" type="ORF">FGIG_04938</name>
</gene>
<evidence type="ECO:0000259" key="11">
    <source>
        <dbReference type="PROSITE" id="PS50268"/>
    </source>
</evidence>
<dbReference type="GO" id="GO:0005509">
    <property type="term" value="F:calcium ion binding"/>
    <property type="evidence" value="ECO:0007669"/>
    <property type="project" value="UniProtKB-UniRule"/>
</dbReference>
<name>A0A504YP35_FASGI</name>
<keyword evidence="4 8" id="KW-0106">Calcium</keyword>
<keyword evidence="2 10" id="KW-0812">Transmembrane</keyword>
<feature type="compositionally biased region" description="Basic and acidic residues" evidence="9">
    <location>
        <begin position="1026"/>
        <end position="1042"/>
    </location>
</feature>
<evidence type="ECO:0000256" key="9">
    <source>
        <dbReference type="SAM" id="MobiDB-lite"/>
    </source>
</evidence>
<evidence type="ECO:0000256" key="8">
    <source>
        <dbReference type="PROSITE-ProRule" id="PRU00043"/>
    </source>
</evidence>
<keyword evidence="7" id="KW-0325">Glycoprotein</keyword>
<evidence type="ECO:0000256" key="3">
    <source>
        <dbReference type="ARBA" id="ARBA00022737"/>
    </source>
</evidence>
<reference evidence="12 13" key="1">
    <citation type="submission" date="2019-04" db="EMBL/GenBank/DDBJ databases">
        <title>Annotation for the trematode Fasciola gigantica.</title>
        <authorList>
            <person name="Choi Y.-J."/>
        </authorList>
    </citation>
    <scope>NUCLEOTIDE SEQUENCE [LARGE SCALE GENOMIC DNA]</scope>
    <source>
        <strain evidence="12">Uganda_cow_1</strain>
    </source>
</reference>
<feature type="domain" description="Cadherin" evidence="11">
    <location>
        <begin position="413"/>
        <end position="513"/>
    </location>
</feature>
<dbReference type="PROSITE" id="PS50268">
    <property type="entry name" value="CADHERIN_2"/>
    <property type="match status" value="7"/>
</dbReference>
<evidence type="ECO:0000256" key="7">
    <source>
        <dbReference type="ARBA" id="ARBA00023180"/>
    </source>
</evidence>
<feature type="domain" description="Cadherin" evidence="11">
    <location>
        <begin position="647"/>
        <end position="769"/>
    </location>
</feature>
<feature type="compositionally biased region" description="Low complexity" evidence="9">
    <location>
        <begin position="1178"/>
        <end position="1187"/>
    </location>
</feature>